<accession>F0X8A3</accession>
<evidence type="ECO:0000313" key="1">
    <source>
        <dbReference type="EMBL" id="EFX05201.1"/>
    </source>
</evidence>
<organism evidence="2">
    <name type="scientific">Grosmannia clavigera (strain kw1407 / UAMH 11150)</name>
    <name type="common">Blue stain fungus</name>
    <name type="synonym">Graphiocladiella clavigera</name>
    <dbReference type="NCBI Taxonomy" id="655863"/>
    <lineage>
        <taxon>Eukaryota</taxon>
        <taxon>Fungi</taxon>
        <taxon>Dikarya</taxon>
        <taxon>Ascomycota</taxon>
        <taxon>Pezizomycotina</taxon>
        <taxon>Sordariomycetes</taxon>
        <taxon>Sordariomycetidae</taxon>
        <taxon>Ophiostomatales</taxon>
        <taxon>Ophiostomataceae</taxon>
        <taxon>Leptographium</taxon>
    </lineage>
</organism>
<dbReference type="EMBL" id="GL629735">
    <property type="protein sequence ID" value="EFX05201.1"/>
    <property type="molecule type" value="Genomic_DNA"/>
</dbReference>
<keyword evidence="2" id="KW-1185">Reference proteome</keyword>
<dbReference type="OrthoDB" id="3922785at2759"/>
<sequence>MRIMEPCRLPLGLDGSSFRTLLWELSQDDLAAQSQHSILFYTGLAFQHEARPFYIKIKIQGRLRKVTDQIKSIFPPRAKPKQGTALMLIGIDSSYNSGDPLDSFARGLKEDMLRKNREAVSRRVPTTGLQNLPPPPYERDEIMQAQEAAMTKTAEELEAGRGRAASIVEKLALAPEVYSSKDASGFA</sequence>
<dbReference type="HOGENOM" id="CLU_1447846_0_0_1"/>
<name>F0X8A3_GROCL</name>
<evidence type="ECO:0000313" key="2">
    <source>
        <dbReference type="Proteomes" id="UP000007796"/>
    </source>
</evidence>
<dbReference type="InParanoid" id="F0X8A3"/>
<protein>
    <submittedName>
        <fullName evidence="1">Uncharacterized protein</fullName>
    </submittedName>
</protein>
<dbReference type="AlphaFoldDB" id="F0X8A3"/>
<proteinExistence type="predicted"/>
<gene>
    <name evidence="1" type="ORF">CMQ_3270</name>
</gene>
<dbReference type="GeneID" id="25976352"/>
<dbReference type="RefSeq" id="XP_014174683.1">
    <property type="nucleotide sequence ID" value="XM_014319208.1"/>
</dbReference>
<reference evidence="1 2" key="1">
    <citation type="journal article" date="2011" name="Proc. Natl. Acad. Sci. U.S.A.">
        <title>Genome and transcriptome analyses of the mountain pine beetle-fungal symbiont Grosmannia clavigera, a lodgepole pine pathogen.</title>
        <authorList>
            <person name="DiGuistini S."/>
            <person name="Wang Y."/>
            <person name="Liao N.Y."/>
            <person name="Taylor G."/>
            <person name="Tanguay P."/>
            <person name="Feau N."/>
            <person name="Henrissat B."/>
            <person name="Chan S.K."/>
            <person name="Hesse-Orce U."/>
            <person name="Alamouti S.M."/>
            <person name="Tsui C.K.M."/>
            <person name="Docking R.T."/>
            <person name="Levasseur A."/>
            <person name="Haridas S."/>
            <person name="Robertson G."/>
            <person name="Birol I."/>
            <person name="Holt R.A."/>
            <person name="Marra M.A."/>
            <person name="Hamelin R.C."/>
            <person name="Hirst M."/>
            <person name="Jones S.J.M."/>
            <person name="Bohlmann J."/>
            <person name="Breuil C."/>
        </authorList>
    </citation>
    <scope>NUCLEOTIDE SEQUENCE [LARGE SCALE GENOMIC DNA]</scope>
    <source>
        <strain evidence="2">kw1407 / UAMH 11150</strain>
    </source>
</reference>
<dbReference type="Proteomes" id="UP000007796">
    <property type="component" value="Unassembled WGS sequence"/>
</dbReference>